<evidence type="ECO:0000313" key="2">
    <source>
        <dbReference type="Proteomes" id="UP000824241"/>
    </source>
</evidence>
<gene>
    <name evidence="1" type="ORF">IAB37_03805</name>
</gene>
<protein>
    <submittedName>
        <fullName evidence="1">Uncharacterized protein</fullName>
    </submittedName>
</protein>
<name>A0A9D1J4I8_9FIRM</name>
<dbReference type="AlphaFoldDB" id="A0A9D1J4I8"/>
<proteinExistence type="predicted"/>
<dbReference type="Proteomes" id="UP000824241">
    <property type="component" value="Unassembled WGS sequence"/>
</dbReference>
<evidence type="ECO:0000313" key="1">
    <source>
        <dbReference type="EMBL" id="HIR60682.1"/>
    </source>
</evidence>
<comment type="caution">
    <text evidence="1">The sequence shown here is derived from an EMBL/GenBank/DDBJ whole genome shotgun (WGS) entry which is preliminary data.</text>
</comment>
<dbReference type="EMBL" id="DVHA01000122">
    <property type="protein sequence ID" value="HIR60682.1"/>
    <property type="molecule type" value="Genomic_DNA"/>
</dbReference>
<accession>A0A9D1J4I8</accession>
<sequence>MKMLFFPGREAVEAARRDGEPLLLLVSVDGETAVIAPADEAVEHHILLDRAGKAGLIEGDSRDIDRYFRAVVDEEGADWTFVCPAGYKGISDKGRRIAAFYRDGFAAISEALGIMRIFVGLRLRGAEAF</sequence>
<reference evidence="1" key="1">
    <citation type="submission" date="2020-10" db="EMBL/GenBank/DDBJ databases">
        <authorList>
            <person name="Gilroy R."/>
        </authorList>
    </citation>
    <scope>NUCLEOTIDE SEQUENCE</scope>
    <source>
        <strain evidence="1">CHK189-12415</strain>
    </source>
</reference>
<organism evidence="1 2">
    <name type="scientific">Candidatus Faecivivens stercoravium</name>
    <dbReference type="NCBI Taxonomy" id="2840803"/>
    <lineage>
        <taxon>Bacteria</taxon>
        <taxon>Bacillati</taxon>
        <taxon>Bacillota</taxon>
        <taxon>Clostridia</taxon>
        <taxon>Eubacteriales</taxon>
        <taxon>Oscillospiraceae</taxon>
        <taxon>Oscillospiraceae incertae sedis</taxon>
        <taxon>Candidatus Faecivivens</taxon>
    </lineage>
</organism>
<reference evidence="1" key="2">
    <citation type="journal article" date="2021" name="PeerJ">
        <title>Extensive microbial diversity within the chicken gut microbiome revealed by metagenomics and culture.</title>
        <authorList>
            <person name="Gilroy R."/>
            <person name="Ravi A."/>
            <person name="Getino M."/>
            <person name="Pursley I."/>
            <person name="Horton D.L."/>
            <person name="Alikhan N.F."/>
            <person name="Baker D."/>
            <person name="Gharbi K."/>
            <person name="Hall N."/>
            <person name="Watson M."/>
            <person name="Adriaenssens E.M."/>
            <person name="Foster-Nyarko E."/>
            <person name="Jarju S."/>
            <person name="Secka A."/>
            <person name="Antonio M."/>
            <person name="Oren A."/>
            <person name="Chaudhuri R.R."/>
            <person name="La Ragione R."/>
            <person name="Hildebrand F."/>
            <person name="Pallen M.J."/>
        </authorList>
    </citation>
    <scope>NUCLEOTIDE SEQUENCE</scope>
    <source>
        <strain evidence="1">CHK189-12415</strain>
    </source>
</reference>